<keyword evidence="1" id="KW-0812">Transmembrane</keyword>
<feature type="transmembrane region" description="Helical" evidence="1">
    <location>
        <begin position="80"/>
        <end position="104"/>
    </location>
</feature>
<evidence type="ECO:0000256" key="1">
    <source>
        <dbReference type="SAM" id="Phobius"/>
    </source>
</evidence>
<keyword evidence="1" id="KW-0472">Membrane</keyword>
<accession>A0ABQ3XSX6</accession>
<keyword evidence="3" id="KW-1185">Reference proteome</keyword>
<feature type="transmembrane region" description="Helical" evidence="1">
    <location>
        <begin position="116"/>
        <end position="138"/>
    </location>
</feature>
<feature type="transmembrane region" description="Helical" evidence="1">
    <location>
        <begin position="53"/>
        <end position="74"/>
    </location>
</feature>
<gene>
    <name evidence="2" type="ORF">Aco03nite_100180</name>
</gene>
<feature type="transmembrane region" description="Helical" evidence="1">
    <location>
        <begin position="150"/>
        <end position="174"/>
    </location>
</feature>
<keyword evidence="1" id="KW-1133">Transmembrane helix</keyword>
<reference evidence="2 3" key="1">
    <citation type="submission" date="2021-01" db="EMBL/GenBank/DDBJ databases">
        <title>Whole genome shotgun sequence of Actinoplanes couchii NBRC 106145.</title>
        <authorList>
            <person name="Komaki H."/>
            <person name="Tamura T."/>
        </authorList>
    </citation>
    <scope>NUCLEOTIDE SEQUENCE [LARGE SCALE GENOMIC DNA]</scope>
    <source>
        <strain evidence="2 3">NBRC 106145</strain>
    </source>
</reference>
<sequence length="214" mass="22049">MMVNTNVAPSAAEQLGKAQALLDEHVTSSATGRCLACDLPRILSLTAGGAPRYASLAQSGIGLAAIIVFAIGGGDPLTQFFFTLGTSGGVGVAILITVTATAVIGFFSRDSHGEPLWARMIAPWVALPLLAGVLYLMLTNLPALYDTDGWTGPSVLVPVAFAAVTVLGLIWGWTLRSTRPDVYRGIGLGSAATAPAHAAAPDDGQHRARSGARR</sequence>
<evidence type="ECO:0000313" key="3">
    <source>
        <dbReference type="Proteomes" id="UP000612282"/>
    </source>
</evidence>
<protein>
    <submittedName>
        <fullName evidence="2">Uncharacterized protein</fullName>
    </submittedName>
</protein>
<dbReference type="EMBL" id="BOMG01000131">
    <property type="protein sequence ID" value="GID61614.1"/>
    <property type="molecule type" value="Genomic_DNA"/>
</dbReference>
<proteinExistence type="predicted"/>
<evidence type="ECO:0000313" key="2">
    <source>
        <dbReference type="EMBL" id="GID61614.1"/>
    </source>
</evidence>
<name>A0ABQ3XSX6_9ACTN</name>
<organism evidence="2 3">
    <name type="scientific">Actinoplanes couchii</name>
    <dbReference type="NCBI Taxonomy" id="403638"/>
    <lineage>
        <taxon>Bacteria</taxon>
        <taxon>Bacillati</taxon>
        <taxon>Actinomycetota</taxon>
        <taxon>Actinomycetes</taxon>
        <taxon>Micromonosporales</taxon>
        <taxon>Micromonosporaceae</taxon>
        <taxon>Actinoplanes</taxon>
    </lineage>
</organism>
<dbReference type="RefSeq" id="WP_203809763.1">
    <property type="nucleotide sequence ID" value="NZ_BAAAQE010000002.1"/>
</dbReference>
<dbReference type="Proteomes" id="UP000612282">
    <property type="component" value="Unassembled WGS sequence"/>
</dbReference>
<comment type="caution">
    <text evidence="2">The sequence shown here is derived from an EMBL/GenBank/DDBJ whole genome shotgun (WGS) entry which is preliminary data.</text>
</comment>